<dbReference type="AlphaFoldDB" id="A0A8H2VU95"/>
<dbReference type="Proteomes" id="UP000624404">
    <property type="component" value="Unassembled WGS sequence"/>
</dbReference>
<evidence type="ECO:0000256" key="1">
    <source>
        <dbReference type="SAM" id="Coils"/>
    </source>
</evidence>
<feature type="compositionally biased region" description="Basic residues" evidence="2">
    <location>
        <begin position="158"/>
        <end position="175"/>
    </location>
</feature>
<accession>A0A8H2VU95</accession>
<evidence type="ECO:0000313" key="4">
    <source>
        <dbReference type="Proteomes" id="UP000624404"/>
    </source>
</evidence>
<feature type="region of interest" description="Disordered" evidence="2">
    <location>
        <begin position="336"/>
        <end position="371"/>
    </location>
</feature>
<name>A0A8H2VU95_9HELO</name>
<organism evidence="3 4">
    <name type="scientific">Sclerotinia trifoliorum</name>
    <dbReference type="NCBI Taxonomy" id="28548"/>
    <lineage>
        <taxon>Eukaryota</taxon>
        <taxon>Fungi</taxon>
        <taxon>Dikarya</taxon>
        <taxon>Ascomycota</taxon>
        <taxon>Pezizomycotina</taxon>
        <taxon>Leotiomycetes</taxon>
        <taxon>Helotiales</taxon>
        <taxon>Sclerotiniaceae</taxon>
        <taxon>Sclerotinia</taxon>
    </lineage>
</organism>
<feature type="region of interest" description="Disordered" evidence="2">
    <location>
        <begin position="149"/>
        <end position="188"/>
    </location>
</feature>
<feature type="compositionally biased region" description="Polar residues" evidence="2">
    <location>
        <begin position="340"/>
        <end position="371"/>
    </location>
</feature>
<evidence type="ECO:0000313" key="3">
    <source>
        <dbReference type="EMBL" id="CAD6444884.1"/>
    </source>
</evidence>
<keyword evidence="4" id="KW-1185">Reference proteome</keyword>
<dbReference type="EMBL" id="CAJHIA010000013">
    <property type="protein sequence ID" value="CAD6444884.1"/>
    <property type="molecule type" value="Genomic_DNA"/>
</dbReference>
<gene>
    <name evidence="3" type="ORF">SCLTRI_LOCUS4676</name>
</gene>
<feature type="region of interest" description="Disordered" evidence="2">
    <location>
        <begin position="104"/>
        <end position="123"/>
    </location>
</feature>
<feature type="compositionally biased region" description="Basic and acidic residues" evidence="2">
    <location>
        <begin position="46"/>
        <end position="71"/>
    </location>
</feature>
<feature type="region of interest" description="Disordered" evidence="2">
    <location>
        <begin position="46"/>
        <end position="79"/>
    </location>
</feature>
<protein>
    <submittedName>
        <fullName evidence="3">Ccdda093-ef53-4298-9a89-ad62c5b8fb59</fullName>
    </submittedName>
</protein>
<comment type="caution">
    <text evidence="3">The sequence shown here is derived from an EMBL/GenBank/DDBJ whole genome shotgun (WGS) entry which is preliminary data.</text>
</comment>
<reference evidence="3" key="1">
    <citation type="submission" date="2020-10" db="EMBL/GenBank/DDBJ databases">
        <authorList>
            <person name="Kusch S."/>
        </authorList>
    </citation>
    <scope>NUCLEOTIDE SEQUENCE</scope>
    <source>
        <strain evidence="3">SwB9</strain>
    </source>
</reference>
<sequence length="371" mass="42929">MTMKMEPSSRKNSSVMEIPSLVNKAEDVVTQKMDILMILNPLEVKAKTEEPADNDSKDSKMDVDTQREPSHYIEQPRPITSGLSTLIQYQAQLGSLESHTRARLNAARRSRTQLPPAPINRRPLAFTPINASHRYTNQYSLPPIYSPHDKEYHSSPPVHRRRHDHHHNVNHRHHSQSVSAPNRKRARSNKAYSIEEVDFIRYHKEDLNKTWDEILSFFKRYFVDRDTEQSLSSRYYRDNCFKMYDADGRPMQDENGKIRTFSAKVRQRGTPAGREEALPYTLVQKHPERAMRYPWVSEQHKVEAQRLAAEMTDLEREIFNSQRVLQLRNDEIASGIAQGRQESANESMDESSNYEGSSTASSPQITPRSSP</sequence>
<dbReference type="OrthoDB" id="3921745at2759"/>
<evidence type="ECO:0000256" key="2">
    <source>
        <dbReference type="SAM" id="MobiDB-lite"/>
    </source>
</evidence>
<proteinExistence type="predicted"/>
<keyword evidence="1" id="KW-0175">Coiled coil</keyword>
<feature type="coiled-coil region" evidence="1">
    <location>
        <begin position="297"/>
        <end position="324"/>
    </location>
</feature>